<dbReference type="AlphaFoldDB" id="A0A0D8IXV1"/>
<dbReference type="RefSeq" id="WP_050006635.1">
    <property type="nucleotide sequence ID" value="NZ_DAWBJP010000021.1"/>
</dbReference>
<gene>
    <name evidence="9" type="ORF">TQ39_18620</name>
</gene>
<evidence type="ECO:0000259" key="8">
    <source>
        <dbReference type="PROSITE" id="PS50928"/>
    </source>
</evidence>
<feature type="transmembrane region" description="Helical" evidence="7">
    <location>
        <begin position="20"/>
        <end position="42"/>
    </location>
</feature>
<dbReference type="PANTHER" id="PTHR30193:SF37">
    <property type="entry name" value="INNER MEMBRANE ABC TRANSPORTER PERMEASE PROTEIN YCJO"/>
    <property type="match status" value="1"/>
</dbReference>
<keyword evidence="5 7" id="KW-1133">Transmembrane helix</keyword>
<comment type="caution">
    <text evidence="9">The sequence shown here is derived from an EMBL/GenBank/DDBJ whole genome shotgun (WGS) entry which is preliminary data.</text>
</comment>
<dbReference type="Pfam" id="PF00528">
    <property type="entry name" value="BPD_transp_1"/>
    <property type="match status" value="1"/>
</dbReference>
<dbReference type="GeneID" id="42858550"/>
<feature type="transmembrane region" description="Helical" evidence="7">
    <location>
        <begin position="170"/>
        <end position="191"/>
    </location>
</feature>
<reference evidence="9" key="1">
    <citation type="submission" date="2015-02" db="EMBL/GenBank/DDBJ databases">
        <title>A novel member of the family Ruminococcaceae isolated from human feces.</title>
        <authorList>
            <person name="Shkoporov A.N."/>
            <person name="Chaplin A.V."/>
            <person name="Motuzova O.V."/>
            <person name="Kafarskaia L.I."/>
            <person name="Khokhlova E.V."/>
            <person name="Efimov B.A."/>
        </authorList>
    </citation>
    <scope>NUCLEOTIDE SEQUENCE [LARGE SCALE GENOMIC DNA]</scope>
    <source>
        <strain evidence="9">585-1</strain>
    </source>
</reference>
<organism evidence="9 10">
    <name type="scientific">Ruthenibacterium lactatiformans</name>
    <dbReference type="NCBI Taxonomy" id="1550024"/>
    <lineage>
        <taxon>Bacteria</taxon>
        <taxon>Bacillati</taxon>
        <taxon>Bacillota</taxon>
        <taxon>Clostridia</taxon>
        <taxon>Eubacteriales</taxon>
        <taxon>Oscillospiraceae</taxon>
        <taxon>Ruthenibacterium</taxon>
    </lineage>
</organism>
<evidence type="ECO:0000313" key="10">
    <source>
        <dbReference type="Proteomes" id="UP000032483"/>
    </source>
</evidence>
<proteinExistence type="inferred from homology"/>
<dbReference type="InterPro" id="IPR051393">
    <property type="entry name" value="ABC_transporter_permease"/>
</dbReference>
<keyword evidence="2 7" id="KW-0813">Transport</keyword>
<sequence>MNKQKRRCIRHIDKGWCGYLFIAPFFVVFAVFGLYPIIYTFFLSFQKWDGLSPITFLGLSNYRRLFTDRVFYLTVWNTLRIWVFNFLPQMACALVLSALFTFNRVRGMKFFRAAYYLPNLITAASVGLLFNLLFDGDKSVANYILVALGVPGAPFSFFNNGTFTSGMVSYIQWWMWFGYTTVIVMAGITTIDSSVYDAALVDGAGKFRTFTRITLPLIRPTLIYMTITSIIGGMQLFDVPATLTNGTGDPNKAVLTTAMYLYNQGFKSFNYGYASAMSMGLFLIIAVLSAFALRAMRRKEDIYDG</sequence>
<dbReference type="InterPro" id="IPR035906">
    <property type="entry name" value="MetI-like_sf"/>
</dbReference>
<evidence type="ECO:0000256" key="2">
    <source>
        <dbReference type="ARBA" id="ARBA00022448"/>
    </source>
</evidence>
<evidence type="ECO:0000256" key="3">
    <source>
        <dbReference type="ARBA" id="ARBA00022475"/>
    </source>
</evidence>
<dbReference type="Gene3D" id="1.10.3720.10">
    <property type="entry name" value="MetI-like"/>
    <property type="match status" value="1"/>
</dbReference>
<evidence type="ECO:0000256" key="6">
    <source>
        <dbReference type="ARBA" id="ARBA00023136"/>
    </source>
</evidence>
<keyword evidence="3" id="KW-1003">Cell membrane</keyword>
<evidence type="ECO:0000256" key="1">
    <source>
        <dbReference type="ARBA" id="ARBA00004651"/>
    </source>
</evidence>
<dbReference type="EMBL" id="JXXK01000049">
    <property type="protein sequence ID" value="KJF38353.1"/>
    <property type="molecule type" value="Genomic_DNA"/>
</dbReference>
<evidence type="ECO:0000256" key="4">
    <source>
        <dbReference type="ARBA" id="ARBA00022692"/>
    </source>
</evidence>
<comment type="subcellular location">
    <subcellularLocation>
        <location evidence="1 7">Cell membrane</location>
        <topology evidence="1 7">Multi-pass membrane protein</topology>
    </subcellularLocation>
</comment>
<protein>
    <submittedName>
        <fullName evidence="9">ABC transporter</fullName>
    </submittedName>
</protein>
<name>A0A0D8IXV1_9FIRM</name>
<evidence type="ECO:0000256" key="7">
    <source>
        <dbReference type="RuleBase" id="RU363032"/>
    </source>
</evidence>
<accession>A0A0D8IXV1</accession>
<keyword evidence="4 7" id="KW-0812">Transmembrane</keyword>
<evidence type="ECO:0000313" key="9">
    <source>
        <dbReference type="EMBL" id="KJF38353.1"/>
    </source>
</evidence>
<dbReference type="GO" id="GO:0005886">
    <property type="term" value="C:plasma membrane"/>
    <property type="evidence" value="ECO:0007669"/>
    <property type="project" value="UniProtKB-SubCell"/>
</dbReference>
<feature type="transmembrane region" description="Helical" evidence="7">
    <location>
        <begin position="114"/>
        <end position="134"/>
    </location>
</feature>
<dbReference type="PANTHER" id="PTHR30193">
    <property type="entry name" value="ABC TRANSPORTER PERMEASE PROTEIN"/>
    <property type="match status" value="1"/>
</dbReference>
<feature type="domain" description="ABC transmembrane type-1" evidence="8">
    <location>
        <begin position="75"/>
        <end position="292"/>
    </location>
</feature>
<comment type="similarity">
    <text evidence="7">Belongs to the binding-protein-dependent transport system permease family.</text>
</comment>
<dbReference type="GO" id="GO:0055085">
    <property type="term" value="P:transmembrane transport"/>
    <property type="evidence" value="ECO:0007669"/>
    <property type="project" value="InterPro"/>
</dbReference>
<keyword evidence="10" id="KW-1185">Reference proteome</keyword>
<feature type="transmembrane region" description="Helical" evidence="7">
    <location>
        <begin position="81"/>
        <end position="102"/>
    </location>
</feature>
<dbReference type="CDD" id="cd06261">
    <property type="entry name" value="TM_PBP2"/>
    <property type="match status" value="1"/>
</dbReference>
<dbReference type="PROSITE" id="PS50928">
    <property type="entry name" value="ABC_TM1"/>
    <property type="match status" value="1"/>
</dbReference>
<dbReference type="InterPro" id="IPR000515">
    <property type="entry name" value="MetI-like"/>
</dbReference>
<dbReference type="Proteomes" id="UP000032483">
    <property type="component" value="Unassembled WGS sequence"/>
</dbReference>
<evidence type="ECO:0000256" key="5">
    <source>
        <dbReference type="ARBA" id="ARBA00022989"/>
    </source>
</evidence>
<dbReference type="SUPFAM" id="SSF161098">
    <property type="entry name" value="MetI-like"/>
    <property type="match status" value="1"/>
</dbReference>
<feature type="transmembrane region" description="Helical" evidence="7">
    <location>
        <begin position="271"/>
        <end position="293"/>
    </location>
</feature>
<keyword evidence="6 7" id="KW-0472">Membrane</keyword>